<reference evidence="1 2" key="1">
    <citation type="journal article" date="2018" name="Nat. Biotechnol.">
        <title>A standardized bacterial taxonomy based on genome phylogeny substantially revises the tree of life.</title>
        <authorList>
            <person name="Parks D.H."/>
            <person name="Chuvochina M."/>
            <person name="Waite D.W."/>
            <person name="Rinke C."/>
            <person name="Skarshewski A."/>
            <person name="Chaumeil P.A."/>
            <person name="Hugenholtz P."/>
        </authorList>
    </citation>
    <scope>NUCLEOTIDE SEQUENCE [LARGE SCALE GENOMIC DNA]</scope>
    <source>
        <strain evidence="1">UBA10948</strain>
    </source>
</reference>
<comment type="caution">
    <text evidence="1">The sequence shown here is derived from an EMBL/GenBank/DDBJ whole genome shotgun (WGS) entry which is preliminary data.</text>
</comment>
<evidence type="ECO:0000313" key="1">
    <source>
        <dbReference type="EMBL" id="HBK53158.1"/>
    </source>
</evidence>
<dbReference type="AlphaFoldDB" id="A0A354YUW8"/>
<name>A0A354YUW8_9FIRM</name>
<organism evidence="1 2">
    <name type="scientific">Syntrophomonas wolfei</name>
    <dbReference type="NCBI Taxonomy" id="863"/>
    <lineage>
        <taxon>Bacteria</taxon>
        <taxon>Bacillati</taxon>
        <taxon>Bacillota</taxon>
        <taxon>Clostridia</taxon>
        <taxon>Eubacteriales</taxon>
        <taxon>Syntrophomonadaceae</taxon>
        <taxon>Syntrophomonas</taxon>
    </lineage>
</organism>
<sequence>MGWEYESVLPPGTFESYFTNPYNNKILNVSIVYEHRFAFYYWMKWTSLQAINNPPVLISLDWHQDLVHPSEDEYEELKALNQNDYIKVGIYTAYKLSSLNHCQILAAAYLNLISDIYVLCKQKQDDYENDMFDFIDFLGNKHHVKYFYKIDEILACIKKENIESLYFD</sequence>
<protein>
    <submittedName>
        <fullName evidence="1">Uncharacterized protein</fullName>
    </submittedName>
</protein>
<feature type="non-terminal residue" evidence="1">
    <location>
        <position position="168"/>
    </location>
</feature>
<proteinExistence type="predicted"/>
<evidence type="ECO:0000313" key="2">
    <source>
        <dbReference type="Proteomes" id="UP000263273"/>
    </source>
</evidence>
<dbReference type="EMBL" id="DNZF01000094">
    <property type="protein sequence ID" value="HBK53158.1"/>
    <property type="molecule type" value="Genomic_DNA"/>
</dbReference>
<accession>A0A354YUW8</accession>
<gene>
    <name evidence="1" type="ORF">DDZ44_04380</name>
</gene>
<dbReference type="Proteomes" id="UP000263273">
    <property type="component" value="Unassembled WGS sequence"/>
</dbReference>